<evidence type="ECO:0000313" key="2">
    <source>
        <dbReference type="EMBL" id="SFP35236.1"/>
    </source>
</evidence>
<dbReference type="Gene3D" id="1.10.530.10">
    <property type="match status" value="1"/>
</dbReference>
<dbReference type="OrthoDB" id="5845122at2"/>
<dbReference type="InterPro" id="IPR002901">
    <property type="entry name" value="MGlyc_endo_b_GlcNAc-like_dom"/>
</dbReference>
<keyword evidence="2" id="KW-0378">Hydrolase</keyword>
<evidence type="ECO:0000313" key="3">
    <source>
        <dbReference type="Proteomes" id="UP000199306"/>
    </source>
</evidence>
<evidence type="ECO:0000259" key="1">
    <source>
        <dbReference type="Pfam" id="PF01832"/>
    </source>
</evidence>
<dbReference type="Proteomes" id="UP000199306">
    <property type="component" value="Unassembled WGS sequence"/>
</dbReference>
<proteinExistence type="predicted"/>
<dbReference type="EMBL" id="FOXH01000002">
    <property type="protein sequence ID" value="SFP35236.1"/>
    <property type="molecule type" value="Genomic_DNA"/>
</dbReference>
<keyword evidence="3" id="KW-1185">Reference proteome</keyword>
<dbReference type="Pfam" id="PF01832">
    <property type="entry name" value="Glucosaminidase"/>
    <property type="match status" value="1"/>
</dbReference>
<dbReference type="GO" id="GO:0004040">
    <property type="term" value="F:amidase activity"/>
    <property type="evidence" value="ECO:0007669"/>
    <property type="project" value="InterPro"/>
</dbReference>
<feature type="domain" description="Mannosyl-glycoprotein endo-beta-N-acetylglucosamidase-like" evidence="1">
    <location>
        <begin position="203"/>
        <end position="373"/>
    </location>
</feature>
<organism evidence="2 3">
    <name type="scientific">Pseudarcicella hirudinis</name>
    <dbReference type="NCBI Taxonomy" id="1079859"/>
    <lineage>
        <taxon>Bacteria</taxon>
        <taxon>Pseudomonadati</taxon>
        <taxon>Bacteroidota</taxon>
        <taxon>Cytophagia</taxon>
        <taxon>Cytophagales</taxon>
        <taxon>Flectobacillaceae</taxon>
        <taxon>Pseudarcicella</taxon>
    </lineage>
</organism>
<sequence>MNPFFYISKRFKLTFLGSGILLLCIVFAFNSASRSNRNGLIAEFPKVAKTGEQILFHFASEGEVSKVRVLANSNSLGIVQIGQNKALLSFKFNFNGVKKLRFIGLNSQNDTVAIVLGELVVGEINKKTSLKTETINPPLYSSTKSTISEPVFKNPVLLNNSNLKFPPTPEEDQVNGRNENVYAKAIGHPGAEEITEFFEDIEDDAMELSKKYTVPASVIMGMAALESGYGFSRPAVYANNIFGIKYWGGNTGIAYQLRGQPDEKDGTLKIIRKTADGQFIYDESNRMDNWYRVYKSRRECLFFLVEEIFLHKTGQWKKDYSDIAQVYKNQISTGISKKEAAYDFLYAIGKRGYTHKGGAYYADRVMKVIDKWKLNQYD</sequence>
<name>A0A1I5PNY5_9BACT</name>
<dbReference type="STRING" id="1079859.SAMN04515674_102544"/>
<accession>A0A1I5PNY5</accession>
<protein>
    <submittedName>
        <fullName evidence="2">Flagellum-specific peptidoglycan hydrolase FlgJ</fullName>
    </submittedName>
</protein>
<reference evidence="2 3" key="1">
    <citation type="submission" date="2016-10" db="EMBL/GenBank/DDBJ databases">
        <authorList>
            <person name="de Groot N.N."/>
        </authorList>
    </citation>
    <scope>NUCLEOTIDE SEQUENCE [LARGE SCALE GENOMIC DNA]</scope>
    <source>
        <strain evidence="3">E92,LMG 26720,CCM 7988</strain>
    </source>
</reference>
<dbReference type="RefSeq" id="WP_092013561.1">
    <property type="nucleotide sequence ID" value="NZ_FOXH01000002.1"/>
</dbReference>
<dbReference type="AlphaFoldDB" id="A0A1I5PNY5"/>
<gene>
    <name evidence="2" type="ORF">SAMN04515674_102544</name>
</gene>